<evidence type="ECO:0000313" key="3">
    <source>
        <dbReference type="Proteomes" id="UP000251205"/>
    </source>
</evidence>
<dbReference type="AlphaFoldDB" id="A0A329Y5B3"/>
<name>A0A329Y5B3_RHITR</name>
<feature type="domain" description="CMP/dCMP-type deaminase" evidence="1">
    <location>
        <begin position="4"/>
        <end position="112"/>
    </location>
</feature>
<dbReference type="Proteomes" id="UP000251205">
    <property type="component" value="Unassembled WGS sequence"/>
</dbReference>
<dbReference type="OrthoDB" id="9802676at2"/>
<dbReference type="InterPro" id="IPR016193">
    <property type="entry name" value="Cytidine_deaminase-like"/>
</dbReference>
<gene>
    <name evidence="2" type="ORF">DQ393_22900</name>
</gene>
<organism evidence="2 3">
    <name type="scientific">Rhizobium tropici</name>
    <dbReference type="NCBI Taxonomy" id="398"/>
    <lineage>
        <taxon>Bacteria</taxon>
        <taxon>Pseudomonadati</taxon>
        <taxon>Pseudomonadota</taxon>
        <taxon>Alphaproteobacteria</taxon>
        <taxon>Hyphomicrobiales</taxon>
        <taxon>Rhizobiaceae</taxon>
        <taxon>Rhizobium/Agrobacterium group</taxon>
        <taxon>Rhizobium</taxon>
    </lineage>
</organism>
<dbReference type="Pfam" id="PF00383">
    <property type="entry name" value="dCMP_cyt_deam_1"/>
    <property type="match status" value="1"/>
</dbReference>
<comment type="caution">
    <text evidence="2">The sequence shown here is derived from an EMBL/GenBank/DDBJ whole genome shotgun (WGS) entry which is preliminary data.</text>
</comment>
<dbReference type="PROSITE" id="PS51747">
    <property type="entry name" value="CYT_DCMP_DEAMINASES_2"/>
    <property type="match status" value="1"/>
</dbReference>
<protein>
    <submittedName>
        <fullName evidence="2">Nucleoside deaminase</fullName>
    </submittedName>
</protein>
<dbReference type="EMBL" id="QMKK01000048">
    <property type="protein sequence ID" value="RAX39299.1"/>
    <property type="molecule type" value="Genomic_DNA"/>
</dbReference>
<dbReference type="PANTHER" id="PTHR11079">
    <property type="entry name" value="CYTOSINE DEAMINASE FAMILY MEMBER"/>
    <property type="match status" value="1"/>
</dbReference>
<accession>A0A329Y5B3</accession>
<evidence type="ECO:0000313" key="2">
    <source>
        <dbReference type="EMBL" id="RAX39299.1"/>
    </source>
</evidence>
<dbReference type="PANTHER" id="PTHR11079:SF179">
    <property type="entry name" value="TRNA(ADENINE(34)) DEAMINASE, CHLOROPLASTIC"/>
    <property type="match status" value="1"/>
</dbReference>
<dbReference type="Gene3D" id="3.40.140.10">
    <property type="entry name" value="Cytidine Deaminase, domain 2"/>
    <property type="match status" value="1"/>
</dbReference>
<proteinExistence type="predicted"/>
<evidence type="ECO:0000259" key="1">
    <source>
        <dbReference type="PROSITE" id="PS51747"/>
    </source>
</evidence>
<dbReference type="RefSeq" id="WP_112344002.1">
    <property type="nucleotide sequence ID" value="NZ_QMKK01000048.1"/>
</dbReference>
<sequence>MAQSSDEYMMGLALDEARIALNEGVFPVGAVLCMENKVLGRSHKTMVSNHLNHAEMNLFHQVFKGNYSFSRNDGLTLYTTLESCIMCFGTMMHLPITRLVFAMPDAYGGCAHVRLVNSPPRHLSRTVEIVGGVRRQEASKLFAEFLATTTENFWITGGASHFQAAVRAELDDDVLQRRWCGPSSQPT</sequence>
<dbReference type="CDD" id="cd01285">
    <property type="entry name" value="nucleoside_deaminase"/>
    <property type="match status" value="1"/>
</dbReference>
<reference evidence="2 3" key="1">
    <citation type="submission" date="2018-06" db="EMBL/GenBank/DDBJ databases">
        <title>Whole Genome Sequence of an efficient microsymbiont, Rhizobium tropici.</title>
        <authorList>
            <person name="Srinivasan R."/>
            <person name="Singh H.V."/>
            <person name="Srivastava R."/>
            <person name="Kumari B."/>
            <person name="Radhakrishna A."/>
        </authorList>
    </citation>
    <scope>NUCLEOTIDE SEQUENCE [LARGE SCALE GENOMIC DNA]</scope>
    <source>
        <strain evidence="2 3">IGFRI Rhizo-19</strain>
    </source>
</reference>
<dbReference type="InterPro" id="IPR002125">
    <property type="entry name" value="CMP_dCMP_dom"/>
</dbReference>
<dbReference type="GO" id="GO:0003824">
    <property type="term" value="F:catalytic activity"/>
    <property type="evidence" value="ECO:0007669"/>
    <property type="project" value="InterPro"/>
</dbReference>
<dbReference type="SUPFAM" id="SSF53927">
    <property type="entry name" value="Cytidine deaminase-like"/>
    <property type="match status" value="1"/>
</dbReference>